<dbReference type="SUPFAM" id="SSF53850">
    <property type="entry name" value="Periplasmic binding protein-like II"/>
    <property type="match status" value="1"/>
</dbReference>
<gene>
    <name evidence="1" type="ORF">BCT99_22640</name>
</gene>
<evidence type="ECO:0008006" key="2">
    <source>
        <dbReference type="Google" id="ProtNLM"/>
    </source>
</evidence>
<dbReference type="AlphaFoldDB" id="A0AB36XM22"/>
<proteinExistence type="predicted"/>
<reference evidence="1" key="3">
    <citation type="journal article" date="2018" name="Nature">
        <title>A major lineage of non-tailed dsDNA viruses as unrecognized killers of marine bacteria.</title>
        <authorList>
            <person name="Kauffman K.M."/>
            <person name="Hussain F.A."/>
            <person name="Yang J."/>
            <person name="Arevalo P."/>
            <person name="Brown J.M."/>
            <person name="Chang W.K."/>
            <person name="VanInsberghe D."/>
            <person name="Elsherbini J."/>
            <person name="Sharma R.S."/>
            <person name="Cutler M.B."/>
            <person name="Kelly L."/>
            <person name="Polz M.F."/>
        </authorList>
    </citation>
    <scope>NUCLEOTIDE SEQUENCE</scope>
    <source>
        <strain evidence="1">10N.261.52.F7</strain>
    </source>
</reference>
<name>A0AB36XM22_9VIBR</name>
<evidence type="ECO:0000313" key="1">
    <source>
        <dbReference type="EMBL" id="PMK45921.1"/>
    </source>
</evidence>
<protein>
    <recommendedName>
        <fullName evidence="2">Prephenate dehydratase</fullName>
    </recommendedName>
</protein>
<comment type="caution">
    <text evidence="1">The sequence shown here is derived from an EMBL/GenBank/DDBJ whole genome shotgun (WGS) entry which is preliminary data.</text>
</comment>
<reference evidence="1" key="2">
    <citation type="submission" date="2016-07" db="EMBL/GenBank/DDBJ databases">
        <authorList>
            <person name="Kauffman K."/>
            <person name="Arevalo P."/>
            <person name="Polz M.F."/>
        </authorList>
    </citation>
    <scope>NUCLEOTIDE SEQUENCE</scope>
    <source>
        <strain evidence="1">10N.261.52.F7</strain>
    </source>
</reference>
<sequence>MFENKLTIHTLGPSGTNCEKAASKWFIDRKLEGNVVLHPTLEVAVENIGESDSDLLLGCAVYPNLHNIVFKNLPTLKLVDSFIMPTIEMVLASRGQQQLDTFATHPAPASLVTHLEAIHVNSNAAAAAFCAKGGADACITTATAAENNNLTIIESFGPVPMCFTIHSAHDFPSLES</sequence>
<dbReference type="EMBL" id="MCXM01000018">
    <property type="protein sequence ID" value="PMK45921.1"/>
    <property type="molecule type" value="Genomic_DNA"/>
</dbReference>
<accession>A0AB36XM22</accession>
<dbReference type="RefSeq" id="WP_102280390.1">
    <property type="nucleotide sequence ID" value="NZ_JAJGZN020000001.1"/>
</dbReference>
<reference key="1">
    <citation type="submission" date="2016-07" db="EMBL/GenBank/DDBJ databases">
        <title>Nontailed viruses are major unrecognized killers of bacteria in the ocean.</title>
        <authorList>
            <person name="Kauffman K."/>
            <person name="Hussain F."/>
            <person name="Yang J."/>
            <person name="Arevalo P."/>
            <person name="Brown J."/>
            <person name="Cutler M."/>
            <person name="Kelly L."/>
            <person name="Polz M.F."/>
        </authorList>
    </citation>
    <scope>NUCLEOTIDE SEQUENCE [LARGE SCALE GENOMIC DNA]</scope>
    <source>
        <strain>10N.261.52.F7</strain>
    </source>
</reference>
<organism evidence="1">
    <name type="scientific">Vibrio lentus</name>
    <dbReference type="NCBI Taxonomy" id="136468"/>
    <lineage>
        <taxon>Bacteria</taxon>
        <taxon>Pseudomonadati</taxon>
        <taxon>Pseudomonadota</taxon>
        <taxon>Gammaproteobacteria</taxon>
        <taxon>Vibrionales</taxon>
        <taxon>Vibrionaceae</taxon>
        <taxon>Vibrio</taxon>
    </lineage>
</organism>